<dbReference type="OrthoDB" id="5983572at2759"/>
<proteinExistence type="predicted"/>
<dbReference type="Pfam" id="PF03114">
    <property type="entry name" value="BAR"/>
    <property type="match status" value="1"/>
</dbReference>
<evidence type="ECO:0000256" key="1">
    <source>
        <dbReference type="ARBA" id="ARBA00022443"/>
    </source>
</evidence>
<feature type="region of interest" description="Disordered" evidence="3">
    <location>
        <begin position="331"/>
        <end position="362"/>
    </location>
</feature>
<dbReference type="GO" id="GO:0051666">
    <property type="term" value="P:actin cortical patch localization"/>
    <property type="evidence" value="ECO:0007669"/>
    <property type="project" value="InterPro"/>
</dbReference>
<keyword evidence="1 2" id="KW-0728">SH3 domain</keyword>
<dbReference type="PROSITE" id="PS50002">
    <property type="entry name" value="SH3"/>
    <property type="match status" value="1"/>
</dbReference>
<dbReference type="GO" id="GO:0043332">
    <property type="term" value="C:mating projection tip"/>
    <property type="evidence" value="ECO:0007669"/>
    <property type="project" value="TreeGrafter"/>
</dbReference>
<dbReference type="PANTHER" id="PTHR47174">
    <property type="entry name" value="BRIDGING INTEGRATOR 3"/>
    <property type="match status" value="1"/>
</dbReference>
<feature type="domain" description="BAR" evidence="5">
    <location>
        <begin position="77"/>
        <end position="315"/>
    </location>
</feature>
<dbReference type="GO" id="GO:0008289">
    <property type="term" value="F:lipid binding"/>
    <property type="evidence" value="ECO:0007669"/>
    <property type="project" value="TreeGrafter"/>
</dbReference>
<dbReference type="InterPro" id="IPR004148">
    <property type="entry name" value="BAR_dom"/>
</dbReference>
<name>A0A2H9TP64_9FUNG</name>
<dbReference type="InterPro" id="IPR001452">
    <property type="entry name" value="SH3_domain"/>
</dbReference>
<gene>
    <name evidence="6" type="ORF">PSACC_00631</name>
</gene>
<keyword evidence="7" id="KW-1185">Reference proteome</keyword>
<evidence type="ECO:0000259" key="5">
    <source>
        <dbReference type="PROSITE" id="PS51021"/>
    </source>
</evidence>
<feature type="compositionally biased region" description="Polar residues" evidence="3">
    <location>
        <begin position="337"/>
        <end position="351"/>
    </location>
</feature>
<accession>A0A2H9TP64</accession>
<dbReference type="GO" id="GO:0031097">
    <property type="term" value="C:medial cortex"/>
    <property type="evidence" value="ECO:0007669"/>
    <property type="project" value="TreeGrafter"/>
</dbReference>
<dbReference type="FunFam" id="2.30.30.40:FF:000100">
    <property type="entry name" value="SH3 domain-containing YSC84-like protein 1"/>
    <property type="match status" value="1"/>
</dbReference>
<dbReference type="PROSITE" id="PS51021">
    <property type="entry name" value="BAR"/>
    <property type="match status" value="1"/>
</dbReference>
<feature type="compositionally biased region" description="Basic and acidic residues" evidence="3">
    <location>
        <begin position="352"/>
        <end position="362"/>
    </location>
</feature>
<evidence type="ECO:0000313" key="6">
    <source>
        <dbReference type="EMBL" id="PJF19547.1"/>
    </source>
</evidence>
<dbReference type="Gene3D" id="1.20.1270.60">
    <property type="entry name" value="Arfaptin homology (AH) domain/BAR domain"/>
    <property type="match status" value="1"/>
</dbReference>
<sequence length="519" mass="58377">MSTLDLNRAKAGTIQAPQLHLTPIQLNCPSFPAHFGQHIPPSDTLRMVDSSHDSSCTKREKLQKGFTKAITRLPHMVLQKAGAADETKDSDFNGLAACFEKTSATTDRLHDDMLKYRDGVRDMLDHQRSILEAFMAVLEREDGARSSVVVSRNIGQIQLVLDSLQRRRSEILDALDCSLTDRALKILDEVSAAQRGMASKITKRNHKLLDFDRHRHTVKKYEADKSRSISDERKMVKTEQLLHEAEEEYLKYNDQLKTDLPIYLKLHSQLMQPVLENMVRFQRLLYRSQRDALANISALGDYASILGRHEDEAAEALATLNEIPMLQAMTGRIKRQPSLSKPTANRSSGRSSIRDSPTKTRDIPLRTLDVPEKYLSVQKAPAQEIKTKYNTREDVRKEKIQDTVIANTVVNTTQPPPTVEVYVPRNRTGNRVAELASKLNGLNLTPTGSTSPSAKIPPPVPMKKEVVVALYDYVGQETGDLSFREGDQIEVVKRTDSKDDWWTGSLHGKTGIFPANYVS</sequence>
<dbReference type="InterPro" id="IPR046982">
    <property type="entry name" value="BIN3/RVS161-like"/>
</dbReference>
<dbReference type="GO" id="GO:0006897">
    <property type="term" value="P:endocytosis"/>
    <property type="evidence" value="ECO:0007669"/>
    <property type="project" value="InterPro"/>
</dbReference>
<feature type="domain" description="SH3" evidence="4">
    <location>
        <begin position="462"/>
        <end position="519"/>
    </location>
</feature>
<dbReference type="SUPFAM" id="SSF103657">
    <property type="entry name" value="BAR/IMD domain-like"/>
    <property type="match status" value="1"/>
</dbReference>
<dbReference type="Pfam" id="PF00018">
    <property type="entry name" value="SH3_1"/>
    <property type="match status" value="1"/>
</dbReference>
<dbReference type="EMBL" id="MTSL01000052">
    <property type="protein sequence ID" value="PJF19547.1"/>
    <property type="molecule type" value="Genomic_DNA"/>
</dbReference>
<organism evidence="6 7">
    <name type="scientific">Paramicrosporidium saccamoebae</name>
    <dbReference type="NCBI Taxonomy" id="1246581"/>
    <lineage>
        <taxon>Eukaryota</taxon>
        <taxon>Fungi</taxon>
        <taxon>Fungi incertae sedis</taxon>
        <taxon>Cryptomycota</taxon>
        <taxon>Cryptomycota incertae sedis</taxon>
        <taxon>Paramicrosporidium</taxon>
    </lineage>
</organism>
<dbReference type="GO" id="GO:0015629">
    <property type="term" value="C:actin cytoskeleton"/>
    <property type="evidence" value="ECO:0007669"/>
    <property type="project" value="TreeGrafter"/>
</dbReference>
<dbReference type="PANTHER" id="PTHR47174:SF1">
    <property type="entry name" value="REDUCED VIABILITY UPON STARVATION PROTEIN 167"/>
    <property type="match status" value="1"/>
</dbReference>
<dbReference type="Gene3D" id="2.30.30.40">
    <property type="entry name" value="SH3 Domains"/>
    <property type="match status" value="1"/>
</dbReference>
<dbReference type="SUPFAM" id="SSF50044">
    <property type="entry name" value="SH3-domain"/>
    <property type="match status" value="1"/>
</dbReference>
<protein>
    <submittedName>
        <fullName evidence="6">Uncharacterized protein</fullName>
    </submittedName>
</protein>
<dbReference type="SMART" id="SM00721">
    <property type="entry name" value="BAR"/>
    <property type="match status" value="1"/>
</dbReference>
<dbReference type="GO" id="GO:1990528">
    <property type="term" value="C:Rvs161p-Rvs167p complex"/>
    <property type="evidence" value="ECO:0007669"/>
    <property type="project" value="TreeGrafter"/>
</dbReference>
<dbReference type="GO" id="GO:0097320">
    <property type="term" value="P:plasma membrane tubulation"/>
    <property type="evidence" value="ECO:0007669"/>
    <property type="project" value="TreeGrafter"/>
</dbReference>
<dbReference type="InterPro" id="IPR027267">
    <property type="entry name" value="AH/BAR_dom_sf"/>
</dbReference>
<evidence type="ECO:0000256" key="3">
    <source>
        <dbReference type="SAM" id="MobiDB-lite"/>
    </source>
</evidence>
<evidence type="ECO:0000256" key="2">
    <source>
        <dbReference type="PROSITE-ProRule" id="PRU00192"/>
    </source>
</evidence>
<dbReference type="Proteomes" id="UP000240830">
    <property type="component" value="Unassembled WGS sequence"/>
</dbReference>
<reference evidence="6 7" key="1">
    <citation type="submission" date="2016-10" db="EMBL/GenBank/DDBJ databases">
        <title>The genome of Paramicrosporidium saccamoebae is the missing link in understanding Cryptomycota and Microsporidia evolution.</title>
        <authorList>
            <person name="Quandt C.A."/>
            <person name="Beaudet D."/>
            <person name="Corsaro D."/>
            <person name="Michel R."/>
            <person name="Corradi N."/>
            <person name="James T."/>
        </authorList>
    </citation>
    <scope>NUCLEOTIDE SEQUENCE [LARGE SCALE GENOMIC DNA]</scope>
    <source>
        <strain evidence="6 7">KSL3</strain>
    </source>
</reference>
<evidence type="ECO:0000313" key="7">
    <source>
        <dbReference type="Proteomes" id="UP000240830"/>
    </source>
</evidence>
<evidence type="ECO:0000259" key="4">
    <source>
        <dbReference type="PROSITE" id="PS50002"/>
    </source>
</evidence>
<dbReference type="InterPro" id="IPR036028">
    <property type="entry name" value="SH3-like_dom_sf"/>
</dbReference>
<dbReference type="STRING" id="1246581.A0A2H9TP64"/>
<dbReference type="SMART" id="SM00326">
    <property type="entry name" value="SH3"/>
    <property type="match status" value="1"/>
</dbReference>
<comment type="caution">
    <text evidence="6">The sequence shown here is derived from an EMBL/GenBank/DDBJ whole genome shotgun (WGS) entry which is preliminary data.</text>
</comment>
<dbReference type="AlphaFoldDB" id="A0A2H9TP64"/>
<dbReference type="PRINTS" id="PR00452">
    <property type="entry name" value="SH3DOMAIN"/>
</dbReference>